<keyword evidence="7" id="KW-0249">Electron transport</keyword>
<reference evidence="13" key="1">
    <citation type="submission" date="2020-03" db="EMBL/GenBank/DDBJ databases">
        <title>Studies in the Genomics of Life Span.</title>
        <authorList>
            <person name="Glass D."/>
        </authorList>
    </citation>
    <scope>NUCLEOTIDE SEQUENCE</scope>
    <source>
        <strain evidence="13">SUZIE</strain>
        <tissue evidence="13">Muscle</tissue>
    </source>
</reference>
<feature type="region of interest" description="Disordered" evidence="12">
    <location>
        <begin position="67"/>
        <end position="108"/>
    </location>
</feature>
<evidence type="ECO:0000256" key="8">
    <source>
        <dbReference type="ARBA" id="ARBA00022989"/>
    </source>
</evidence>
<dbReference type="GO" id="GO:0005743">
    <property type="term" value="C:mitochondrial inner membrane"/>
    <property type="evidence" value="ECO:0007669"/>
    <property type="project" value="UniProtKB-SubCell"/>
</dbReference>
<evidence type="ECO:0000256" key="9">
    <source>
        <dbReference type="ARBA" id="ARBA00023128"/>
    </source>
</evidence>
<dbReference type="InterPro" id="IPR029160">
    <property type="entry name" value="UQCC4"/>
</dbReference>
<accession>A0AA41MWV0</accession>
<keyword evidence="9" id="KW-0496">Mitochondrion</keyword>
<dbReference type="PRINTS" id="PR02042">
    <property type="entry name" value="CCSMST1"/>
</dbReference>
<evidence type="ECO:0000256" key="11">
    <source>
        <dbReference type="ARBA" id="ARBA00034713"/>
    </source>
</evidence>
<evidence type="ECO:0000256" key="2">
    <source>
        <dbReference type="ARBA" id="ARBA00022448"/>
    </source>
</evidence>
<comment type="subcellular location">
    <subcellularLocation>
        <location evidence="1">Mitochondrion inner membrane</location>
        <topology evidence="1">Single-pass membrane protein</topology>
    </subcellularLocation>
</comment>
<keyword evidence="5" id="KW-0732">Signal</keyword>
<dbReference type="Pfam" id="PF15013">
    <property type="entry name" value="CCSMST1"/>
    <property type="match status" value="1"/>
</dbReference>
<keyword evidence="8" id="KW-1133">Transmembrane helix</keyword>
<name>A0AA41MWV0_SCICA</name>
<keyword evidence="14" id="KW-1185">Reference proteome</keyword>
<evidence type="ECO:0000256" key="3">
    <source>
        <dbReference type="ARBA" id="ARBA00022660"/>
    </source>
</evidence>
<evidence type="ECO:0000256" key="7">
    <source>
        <dbReference type="ARBA" id="ARBA00022982"/>
    </source>
</evidence>
<gene>
    <name evidence="13" type="ORF">SUZIE_153630</name>
</gene>
<evidence type="ECO:0000313" key="13">
    <source>
        <dbReference type="EMBL" id="MBZ3879577.1"/>
    </source>
</evidence>
<evidence type="ECO:0000256" key="1">
    <source>
        <dbReference type="ARBA" id="ARBA00004434"/>
    </source>
</evidence>
<dbReference type="AlphaFoldDB" id="A0AA41MWV0"/>
<keyword evidence="10" id="KW-0472">Membrane</keyword>
<protein>
    <submittedName>
        <fullName evidence="13">Protein CCSMST1</fullName>
    </submittedName>
</protein>
<dbReference type="PANTHER" id="PTHR35268">
    <property type="entry name" value="PROTEIN CCSMST1"/>
    <property type="match status" value="1"/>
</dbReference>
<evidence type="ECO:0000256" key="10">
    <source>
        <dbReference type="ARBA" id="ARBA00023136"/>
    </source>
</evidence>
<dbReference type="PANTHER" id="PTHR35268:SF1">
    <property type="entry name" value="UBIQUINOL-CYTOCHROME-C REDUCTASE COMPLEX ASSEMBLY FACTOR 4"/>
    <property type="match status" value="1"/>
</dbReference>
<comment type="caution">
    <text evidence="13">The sequence shown here is derived from an EMBL/GenBank/DDBJ whole genome shotgun (WGS) entry which is preliminary data.</text>
</comment>
<keyword evidence="6" id="KW-0999">Mitochondrion inner membrane</keyword>
<dbReference type="Proteomes" id="UP001166674">
    <property type="component" value="Unassembled WGS sequence"/>
</dbReference>
<evidence type="ECO:0000256" key="4">
    <source>
        <dbReference type="ARBA" id="ARBA00022692"/>
    </source>
</evidence>
<evidence type="ECO:0000256" key="6">
    <source>
        <dbReference type="ARBA" id="ARBA00022792"/>
    </source>
</evidence>
<dbReference type="InterPro" id="IPR023248">
    <property type="entry name" value="UQCC4_vert"/>
</dbReference>
<evidence type="ECO:0000256" key="5">
    <source>
        <dbReference type="ARBA" id="ARBA00022729"/>
    </source>
</evidence>
<proteinExistence type="inferred from homology"/>
<keyword evidence="2" id="KW-0813">Transport</keyword>
<dbReference type="EMBL" id="JAATJV010367800">
    <property type="protein sequence ID" value="MBZ3879577.1"/>
    <property type="molecule type" value="Genomic_DNA"/>
</dbReference>
<evidence type="ECO:0000256" key="12">
    <source>
        <dbReference type="SAM" id="MobiDB-lite"/>
    </source>
</evidence>
<feature type="compositionally biased region" description="Polar residues" evidence="12">
    <location>
        <begin position="93"/>
        <end position="108"/>
    </location>
</feature>
<evidence type="ECO:0000313" key="14">
    <source>
        <dbReference type="Proteomes" id="UP001166674"/>
    </source>
</evidence>
<feature type="region of interest" description="Disordered" evidence="12">
    <location>
        <begin position="152"/>
        <end position="177"/>
    </location>
</feature>
<organism evidence="13 14">
    <name type="scientific">Sciurus carolinensis</name>
    <name type="common">Eastern gray squirrel</name>
    <dbReference type="NCBI Taxonomy" id="30640"/>
    <lineage>
        <taxon>Eukaryota</taxon>
        <taxon>Metazoa</taxon>
        <taxon>Chordata</taxon>
        <taxon>Craniata</taxon>
        <taxon>Vertebrata</taxon>
        <taxon>Euteleostomi</taxon>
        <taxon>Mammalia</taxon>
        <taxon>Eutheria</taxon>
        <taxon>Euarchontoglires</taxon>
        <taxon>Glires</taxon>
        <taxon>Rodentia</taxon>
        <taxon>Sciuromorpha</taxon>
        <taxon>Sciuridae</taxon>
        <taxon>Sciurinae</taxon>
        <taxon>Sciurini</taxon>
        <taxon>Sciurus</taxon>
    </lineage>
</organism>
<comment type="similarity">
    <text evidence="11">Belongs to the UQCC4 family.</text>
</comment>
<sequence length="177" mass="19803">MCHFRGAAGHTFRSREDRNGAGFRSWTREVTQAARRGAEVAMSRVLCAPAVGAVRALRLAVWASRRQHPPPAGRARAQRADEEEEDPDRPLRFSSSKANPSRWTVEQSLGKEQQRPWWKVLPLSLSLMAVVIWCFLRQESGADQWLRRVLEEEPTDAPEEPGARAAYGARTSGAGWG</sequence>
<keyword evidence="4" id="KW-0812">Transmembrane</keyword>
<keyword evidence="3" id="KW-0679">Respiratory chain</keyword>